<evidence type="ECO:0000256" key="1">
    <source>
        <dbReference type="SAM" id="MobiDB-lite"/>
    </source>
</evidence>
<feature type="region of interest" description="Disordered" evidence="1">
    <location>
        <begin position="39"/>
        <end position="119"/>
    </location>
</feature>
<sequence length="119" mass="12086">MSSAAPVRPARWAVLRSLRELTRLAVTALVLAVGLGGALAATPPEAPTQLRPSVVSSRVESLQPDAVPATQRTGQPAASRPVSTVDTAAATGPVTASPERAPASEAGRGIPPRRGPPTR</sequence>
<feature type="compositionally biased region" description="Polar residues" evidence="1">
    <location>
        <begin position="70"/>
        <end position="86"/>
    </location>
</feature>
<proteinExistence type="predicted"/>
<organism evidence="2 3">
    <name type="scientific">Micromonospora cremea</name>
    <dbReference type="NCBI Taxonomy" id="709881"/>
    <lineage>
        <taxon>Bacteria</taxon>
        <taxon>Bacillati</taxon>
        <taxon>Actinomycetota</taxon>
        <taxon>Actinomycetes</taxon>
        <taxon>Micromonosporales</taxon>
        <taxon>Micromonosporaceae</taxon>
        <taxon>Micromonospora</taxon>
    </lineage>
</organism>
<dbReference type="Proteomes" id="UP000185124">
    <property type="component" value="Unassembled WGS sequence"/>
</dbReference>
<reference evidence="3" key="1">
    <citation type="submission" date="2016-12" db="EMBL/GenBank/DDBJ databases">
        <authorList>
            <person name="Varghese N."/>
            <person name="Submissions S."/>
        </authorList>
    </citation>
    <scope>NUCLEOTIDE SEQUENCE [LARGE SCALE GENOMIC DNA]</scope>
    <source>
        <strain evidence="3">DSM 45599</strain>
    </source>
</reference>
<accession>A0A1N6ABY9</accession>
<evidence type="ECO:0000313" key="3">
    <source>
        <dbReference type="Proteomes" id="UP000185124"/>
    </source>
</evidence>
<name>A0A1N6ABY9_9ACTN</name>
<dbReference type="RefSeq" id="WP_143728509.1">
    <property type="nucleotide sequence ID" value="NZ_FSQT01000002.1"/>
</dbReference>
<feature type="compositionally biased region" description="Polar residues" evidence="1">
    <location>
        <begin position="50"/>
        <end position="60"/>
    </location>
</feature>
<dbReference type="EMBL" id="FSQT01000002">
    <property type="protein sequence ID" value="SIN31490.1"/>
    <property type="molecule type" value="Genomic_DNA"/>
</dbReference>
<protein>
    <submittedName>
        <fullName evidence="2">Uncharacterized protein</fullName>
    </submittedName>
</protein>
<keyword evidence="3" id="KW-1185">Reference proteome</keyword>
<dbReference type="STRING" id="709881.SAMN04489832_5255"/>
<dbReference type="OrthoDB" id="3397466at2"/>
<evidence type="ECO:0000313" key="2">
    <source>
        <dbReference type="EMBL" id="SIN31490.1"/>
    </source>
</evidence>
<dbReference type="AlphaFoldDB" id="A0A1N6ABY9"/>
<gene>
    <name evidence="2" type="ORF">SAMN04489832_5255</name>
</gene>